<reference evidence="3 4" key="1">
    <citation type="submission" date="2015-01" db="EMBL/GenBank/DDBJ databases">
        <title>Comparative genomics of the lactic acid bacteria isolated from the honey bee gut.</title>
        <authorList>
            <person name="Ellegaard K.M."/>
            <person name="Tamarit D."/>
            <person name="Javelind E."/>
            <person name="Olofsson T."/>
            <person name="Andersson S.G."/>
            <person name="Vasquez A."/>
        </authorList>
    </citation>
    <scope>NUCLEOTIDE SEQUENCE [LARGE SCALE GENOMIC DNA]</scope>
    <source>
        <strain evidence="3 4">Hma2</strain>
    </source>
</reference>
<dbReference type="HOGENOM" id="CLU_159248_0_2_9"/>
<dbReference type="AlphaFoldDB" id="A0A0F4L888"/>
<sequence>MAKVPTVFFICGNGLGSSLACQMEADDVFSEAGIEVNSDHDSISDAPSLNADVIVSASNFESQFANMQIDPKTKFVYLDNIVDKDEIKAKVLPVVKQIADS</sequence>
<comment type="caution">
    <text evidence="3">The sequence shown here is derived from an EMBL/GenBank/DDBJ whole genome shotgun (WGS) entry which is preliminary data.</text>
</comment>
<dbReference type="PROSITE" id="PS51257">
    <property type="entry name" value="PROKAR_LIPOPROTEIN"/>
    <property type="match status" value="1"/>
</dbReference>
<gene>
    <name evidence="3" type="ORF">JF75_18440</name>
</gene>
<evidence type="ECO:0000259" key="2">
    <source>
        <dbReference type="PROSITE" id="PS51099"/>
    </source>
</evidence>
<feature type="domain" description="PTS EIIB type-2" evidence="2">
    <location>
        <begin position="5"/>
        <end position="99"/>
    </location>
</feature>
<dbReference type="OrthoDB" id="6603449at2"/>
<dbReference type="Pfam" id="PF02302">
    <property type="entry name" value="PTS_IIB"/>
    <property type="match status" value="1"/>
</dbReference>
<dbReference type="GO" id="GO:0009401">
    <property type="term" value="P:phosphoenolpyruvate-dependent sugar phosphotransferase system"/>
    <property type="evidence" value="ECO:0007669"/>
    <property type="project" value="InterPro"/>
</dbReference>
<dbReference type="RefSeq" id="WP_046332778.1">
    <property type="nucleotide sequence ID" value="NZ_CAMLLZ010000001.1"/>
</dbReference>
<proteinExistence type="predicted"/>
<dbReference type="InterPro" id="IPR003501">
    <property type="entry name" value="PTS_EIIB_2/3"/>
</dbReference>
<name>A0A0F4L888_9LACO</name>
<organism evidence="3 4">
    <name type="scientific">Lactobacillus kimbladii</name>
    <dbReference type="NCBI Taxonomy" id="1218506"/>
    <lineage>
        <taxon>Bacteria</taxon>
        <taxon>Bacillati</taxon>
        <taxon>Bacillota</taxon>
        <taxon>Bacilli</taxon>
        <taxon>Lactobacillales</taxon>
        <taxon>Lactobacillaceae</taxon>
        <taxon>Lactobacillus</taxon>
    </lineage>
</organism>
<dbReference type="Gene3D" id="3.40.50.2300">
    <property type="match status" value="1"/>
</dbReference>
<dbReference type="STRING" id="1218506.JF75_18440"/>
<dbReference type="PATRIC" id="fig|1218506.3.peg.1943"/>
<dbReference type="CDD" id="cd05563">
    <property type="entry name" value="PTS_IIB_ascorbate"/>
    <property type="match status" value="1"/>
</dbReference>
<dbReference type="InterPro" id="IPR013011">
    <property type="entry name" value="PTS_EIIB_2"/>
</dbReference>
<keyword evidence="1" id="KW-0808">Transferase</keyword>
<evidence type="ECO:0000313" key="3">
    <source>
        <dbReference type="EMBL" id="KJY54835.1"/>
    </source>
</evidence>
<evidence type="ECO:0000256" key="1">
    <source>
        <dbReference type="ARBA" id="ARBA00022679"/>
    </source>
</evidence>
<protein>
    <submittedName>
        <fullName evidence="3">PTS Asc IIB</fullName>
    </submittedName>
</protein>
<dbReference type="GO" id="GO:0008982">
    <property type="term" value="F:protein-N(PI)-phosphohistidine-sugar phosphotransferase activity"/>
    <property type="evidence" value="ECO:0007669"/>
    <property type="project" value="InterPro"/>
</dbReference>
<evidence type="ECO:0000313" key="4">
    <source>
        <dbReference type="Proteomes" id="UP000033612"/>
    </source>
</evidence>
<dbReference type="Proteomes" id="UP000033612">
    <property type="component" value="Unassembled WGS sequence"/>
</dbReference>
<dbReference type="EMBL" id="JXLH01000029">
    <property type="protein sequence ID" value="KJY54835.1"/>
    <property type="molecule type" value="Genomic_DNA"/>
</dbReference>
<dbReference type="SUPFAM" id="SSF52794">
    <property type="entry name" value="PTS system IIB component-like"/>
    <property type="match status" value="1"/>
</dbReference>
<dbReference type="PROSITE" id="PS51099">
    <property type="entry name" value="PTS_EIIB_TYPE_2"/>
    <property type="match status" value="1"/>
</dbReference>
<keyword evidence="4" id="KW-1185">Reference proteome</keyword>
<accession>A0A0F4L888</accession>
<dbReference type="InterPro" id="IPR036095">
    <property type="entry name" value="PTS_EIIB-like_sf"/>
</dbReference>